<feature type="compositionally biased region" description="Polar residues" evidence="1">
    <location>
        <begin position="25"/>
        <end position="43"/>
    </location>
</feature>
<dbReference type="GO" id="GO:0004725">
    <property type="term" value="F:protein tyrosine phosphatase activity"/>
    <property type="evidence" value="ECO:0007669"/>
    <property type="project" value="InterPro"/>
</dbReference>
<dbReference type="PANTHER" id="PTHR23219">
    <property type="entry name" value="TYROSINE-PROTEIN PHOSPHATASE C15H7.3-RELATED"/>
    <property type="match status" value="1"/>
</dbReference>
<reference evidence="4" key="1">
    <citation type="submission" date="2023-10" db="EMBL/GenBank/DDBJ databases">
        <title>Genome assembly of Pristionchus species.</title>
        <authorList>
            <person name="Yoshida K."/>
            <person name="Sommer R.J."/>
        </authorList>
    </citation>
    <scope>NUCLEOTIDE SEQUENCE</scope>
    <source>
        <strain evidence="4">RS0144</strain>
    </source>
</reference>
<proteinExistence type="predicted"/>
<comment type="caution">
    <text evidence="4">The sequence shown here is derived from an EMBL/GenBank/DDBJ whole genome shotgun (WGS) entry which is preliminary data.</text>
</comment>
<feature type="region of interest" description="Disordered" evidence="1">
    <location>
        <begin position="1"/>
        <end position="79"/>
    </location>
</feature>
<dbReference type="PROSITE" id="PS00383">
    <property type="entry name" value="TYR_PHOSPHATASE_1"/>
    <property type="match status" value="1"/>
</dbReference>
<evidence type="ECO:0000256" key="1">
    <source>
        <dbReference type="SAM" id="MobiDB-lite"/>
    </source>
</evidence>
<dbReference type="Proteomes" id="UP001432027">
    <property type="component" value="Unassembled WGS sequence"/>
</dbReference>
<feature type="non-terminal residue" evidence="4">
    <location>
        <position position="1"/>
    </location>
</feature>
<dbReference type="SMART" id="SM00404">
    <property type="entry name" value="PTPc_motif"/>
    <property type="match status" value="1"/>
</dbReference>
<keyword evidence="5" id="KW-1185">Reference proteome</keyword>
<dbReference type="CDD" id="cd00047">
    <property type="entry name" value="PTPc"/>
    <property type="match status" value="1"/>
</dbReference>
<feature type="compositionally biased region" description="Polar residues" evidence="1">
    <location>
        <begin position="1"/>
        <end position="13"/>
    </location>
</feature>
<evidence type="ECO:0000259" key="2">
    <source>
        <dbReference type="PROSITE" id="PS50055"/>
    </source>
</evidence>
<dbReference type="PRINTS" id="PR00700">
    <property type="entry name" value="PRTYPHPHTASE"/>
</dbReference>
<dbReference type="SMART" id="SM00194">
    <property type="entry name" value="PTPc"/>
    <property type="match status" value="1"/>
</dbReference>
<dbReference type="InterPro" id="IPR000387">
    <property type="entry name" value="Tyr_Pase_dom"/>
</dbReference>
<dbReference type="InterPro" id="IPR003595">
    <property type="entry name" value="Tyr_Pase_cat"/>
</dbReference>
<evidence type="ECO:0008006" key="6">
    <source>
        <dbReference type="Google" id="ProtNLM"/>
    </source>
</evidence>
<dbReference type="InterPro" id="IPR016130">
    <property type="entry name" value="Tyr_Pase_AS"/>
</dbReference>
<feature type="domain" description="Tyrosine-protein phosphatase" evidence="2">
    <location>
        <begin position="98"/>
        <end position="359"/>
    </location>
</feature>
<evidence type="ECO:0000259" key="3">
    <source>
        <dbReference type="PROSITE" id="PS50056"/>
    </source>
</evidence>
<dbReference type="PROSITE" id="PS50056">
    <property type="entry name" value="TYR_PHOSPHATASE_2"/>
    <property type="match status" value="1"/>
</dbReference>
<dbReference type="AlphaFoldDB" id="A0AAV5SRE4"/>
<dbReference type="InterPro" id="IPR029021">
    <property type="entry name" value="Prot-tyrosine_phosphatase-like"/>
</dbReference>
<dbReference type="Gene3D" id="3.90.190.10">
    <property type="entry name" value="Protein tyrosine phosphatase superfamily"/>
    <property type="match status" value="1"/>
</dbReference>
<organism evidence="4 5">
    <name type="scientific">Pristionchus entomophagus</name>
    <dbReference type="NCBI Taxonomy" id="358040"/>
    <lineage>
        <taxon>Eukaryota</taxon>
        <taxon>Metazoa</taxon>
        <taxon>Ecdysozoa</taxon>
        <taxon>Nematoda</taxon>
        <taxon>Chromadorea</taxon>
        <taxon>Rhabditida</taxon>
        <taxon>Rhabditina</taxon>
        <taxon>Diplogasteromorpha</taxon>
        <taxon>Diplogasteroidea</taxon>
        <taxon>Neodiplogasteridae</taxon>
        <taxon>Pristionchus</taxon>
    </lineage>
</organism>
<evidence type="ECO:0000313" key="4">
    <source>
        <dbReference type="EMBL" id="GMS84698.1"/>
    </source>
</evidence>
<dbReference type="PROSITE" id="PS50055">
    <property type="entry name" value="TYR_PHOSPHATASE_PTP"/>
    <property type="match status" value="1"/>
</dbReference>
<gene>
    <name evidence="4" type="ORF">PENTCL1PPCAC_6873</name>
</gene>
<dbReference type="SUPFAM" id="SSF52799">
    <property type="entry name" value="(Phosphotyrosine protein) phosphatases II"/>
    <property type="match status" value="1"/>
</dbReference>
<protein>
    <recommendedName>
        <fullName evidence="6">Tyrosine phosphatase</fullName>
    </recommendedName>
</protein>
<name>A0AAV5SRE4_9BILA</name>
<dbReference type="InterPro" id="IPR000242">
    <property type="entry name" value="PTP_cat"/>
</dbReference>
<dbReference type="Pfam" id="PF00102">
    <property type="entry name" value="Y_phosphatase"/>
    <property type="match status" value="1"/>
</dbReference>
<sequence length="390" mass="44180">HTRTNATQTMQNSNDEETDTGALHTGQQLTGNSKESAKRNNSNSHRKTNRKTEKECTNTAKVIQPRKSRNRKPSKESPLEVAAMTVMKHLQKIGWTGVEQEFTSVRSIIQREIFTYTNFSKNPIKNRFMDVVCLDATRYTLFTGVPPMSDYIHANKVRLEMSDRDFVATQAPMESTIEDFWRLVYDVNPPLVICLNEMEVLSGRKGESYFPLKLGETAVYGSMTITNKQVITDEDGAKTTGYICMMVEVLPEETPSPITIKMIQTNEWPDSGTSVRERRIAISIFKTMEAEQRGTIIVHCSAGIGRTGTYILLSTIVAKLRKAKGIDLPKMLLELRQQRASSLQTVEQYSNIYLLLIEFLLCTHESHFATIGNQLLNDYAAHRKVREAQS</sequence>
<accession>A0AAV5SRE4</accession>
<dbReference type="EMBL" id="BTSX01000002">
    <property type="protein sequence ID" value="GMS84698.1"/>
    <property type="molecule type" value="Genomic_DNA"/>
</dbReference>
<evidence type="ECO:0000313" key="5">
    <source>
        <dbReference type="Proteomes" id="UP001432027"/>
    </source>
</evidence>
<dbReference type="PANTHER" id="PTHR23219:SF13">
    <property type="entry name" value="TYROSINE-PROTEIN PHOSPHATASE DOMAIN-CONTAINING PROTEIN"/>
    <property type="match status" value="1"/>
</dbReference>
<feature type="domain" description="Tyrosine specific protein phosphatases" evidence="3">
    <location>
        <begin position="282"/>
        <end position="350"/>
    </location>
</feature>